<comment type="caution">
    <text evidence="1">The sequence shown here is derived from an EMBL/GenBank/DDBJ whole genome shotgun (WGS) entry which is preliminary data.</text>
</comment>
<dbReference type="Gene3D" id="3.30.1120.170">
    <property type="match status" value="1"/>
</dbReference>
<dbReference type="InterPro" id="IPR017850">
    <property type="entry name" value="Alkaline_phosphatase_core_sf"/>
</dbReference>
<dbReference type="Gene3D" id="3.40.720.10">
    <property type="entry name" value="Alkaline Phosphatase, subunit A"/>
    <property type="match status" value="1"/>
</dbReference>
<name>A0A7X2N3C7_9FIRM</name>
<dbReference type="AlphaFoldDB" id="A0A7X2N3C7"/>
<dbReference type="SUPFAM" id="SSF53649">
    <property type="entry name" value="Alkaline phosphatase-like"/>
    <property type="match status" value="1"/>
</dbReference>
<organism evidence="1 2">
    <name type="scientific">Floccifex porci</name>
    <dbReference type="NCBI Taxonomy" id="2606629"/>
    <lineage>
        <taxon>Bacteria</taxon>
        <taxon>Bacillati</taxon>
        <taxon>Bacillota</taxon>
        <taxon>Erysipelotrichia</taxon>
        <taxon>Erysipelotrichales</taxon>
        <taxon>Erysipelotrichaceae</taxon>
        <taxon>Floccifex</taxon>
    </lineage>
</organism>
<keyword evidence="2" id="KW-1185">Reference proteome</keyword>
<protein>
    <submittedName>
        <fullName evidence="1">Uncharacterized protein</fullName>
    </submittedName>
</protein>
<gene>
    <name evidence="1" type="ORF">FYJ50_06085</name>
</gene>
<proteinExistence type="predicted"/>
<dbReference type="EMBL" id="VUMM01000010">
    <property type="protein sequence ID" value="MSS01666.1"/>
    <property type="molecule type" value="Genomic_DNA"/>
</dbReference>
<sequence length="260" mass="29928">MGTGNGLETICGIEYPNDETMISTTLDTYIDSQPFSIYYMTVSGHSGYYPNTAFVSEHLDKVLEVTRNKYQGVTNYYLCYQMELEEGVYGNTVNYVEDLYGHTIMTQPDQDHNSLIIWSGCLEKGKQYEDLQCEIDTPVYSLDDLPTLSNLFGFKYDSRLLVGRDVFSNQTPFVVWNNYSWLSEKGYYSNSTGEFFANEGIEVDDEYISKMCQLAQNKVNFSKQIVETNYYGYLFGEDDVIDSTSLWEEKYNSAKKKKAK</sequence>
<evidence type="ECO:0000313" key="1">
    <source>
        <dbReference type="EMBL" id="MSS01666.1"/>
    </source>
</evidence>
<accession>A0A7X2N3C7</accession>
<dbReference type="RefSeq" id="WP_154460204.1">
    <property type="nucleotide sequence ID" value="NZ_VUMM01000010.1"/>
</dbReference>
<reference evidence="1 2" key="1">
    <citation type="submission" date="2019-08" db="EMBL/GenBank/DDBJ databases">
        <title>In-depth cultivation of the pig gut microbiome towards novel bacterial diversity and tailored functional studies.</title>
        <authorList>
            <person name="Wylensek D."/>
            <person name="Hitch T.C.A."/>
            <person name="Clavel T."/>
        </authorList>
    </citation>
    <scope>NUCLEOTIDE SEQUENCE [LARGE SCALE GENOMIC DNA]</scope>
    <source>
        <strain evidence="1 2">LKV-178-WT-2G</strain>
    </source>
</reference>
<dbReference type="Proteomes" id="UP000470082">
    <property type="component" value="Unassembled WGS sequence"/>
</dbReference>
<evidence type="ECO:0000313" key="2">
    <source>
        <dbReference type="Proteomes" id="UP000470082"/>
    </source>
</evidence>